<evidence type="ECO:0000313" key="12">
    <source>
        <dbReference type="Proteomes" id="UP000813461"/>
    </source>
</evidence>
<gene>
    <name evidence="11" type="ORF">FB567DRAFT_11024</name>
</gene>
<evidence type="ECO:0000256" key="9">
    <source>
        <dbReference type="SAM" id="SignalP"/>
    </source>
</evidence>
<feature type="chain" id="PRO_5035478414" evidence="9">
    <location>
        <begin position="20"/>
        <end position="518"/>
    </location>
</feature>
<dbReference type="PANTHER" id="PTHR48022:SF43">
    <property type="entry name" value="QUINATE TRANSPORTER, PUTATIVE (AFU_ORTHOLOGUE AFUA_1G16230)-RELATED"/>
    <property type="match status" value="1"/>
</dbReference>
<feature type="transmembrane region" description="Helical" evidence="8">
    <location>
        <begin position="276"/>
        <end position="298"/>
    </location>
</feature>
<keyword evidence="3 7" id="KW-0813">Transport</keyword>
<dbReference type="NCBIfam" id="TIGR00879">
    <property type="entry name" value="SP"/>
    <property type="match status" value="1"/>
</dbReference>
<keyword evidence="5 8" id="KW-1133">Transmembrane helix</keyword>
<reference evidence="11" key="1">
    <citation type="journal article" date="2021" name="Nat. Commun.">
        <title>Genetic determinants of endophytism in the Arabidopsis root mycobiome.</title>
        <authorList>
            <person name="Mesny F."/>
            <person name="Miyauchi S."/>
            <person name="Thiergart T."/>
            <person name="Pickel B."/>
            <person name="Atanasova L."/>
            <person name="Karlsson M."/>
            <person name="Huettel B."/>
            <person name="Barry K.W."/>
            <person name="Haridas S."/>
            <person name="Chen C."/>
            <person name="Bauer D."/>
            <person name="Andreopoulos W."/>
            <person name="Pangilinan J."/>
            <person name="LaButti K."/>
            <person name="Riley R."/>
            <person name="Lipzen A."/>
            <person name="Clum A."/>
            <person name="Drula E."/>
            <person name="Henrissat B."/>
            <person name="Kohler A."/>
            <person name="Grigoriev I.V."/>
            <person name="Martin F.M."/>
            <person name="Hacquard S."/>
        </authorList>
    </citation>
    <scope>NUCLEOTIDE SEQUENCE</scope>
    <source>
        <strain evidence="11">MPI-SDFR-AT-0120</strain>
    </source>
</reference>
<dbReference type="OrthoDB" id="5296287at2759"/>
<dbReference type="InterPro" id="IPR005828">
    <property type="entry name" value="MFS_sugar_transport-like"/>
</dbReference>
<dbReference type="InterPro" id="IPR036259">
    <property type="entry name" value="MFS_trans_sf"/>
</dbReference>
<dbReference type="Gene3D" id="1.20.1250.20">
    <property type="entry name" value="MFS general substrate transporter like domains"/>
    <property type="match status" value="1"/>
</dbReference>
<dbReference type="Pfam" id="PF00083">
    <property type="entry name" value="Sugar_tr"/>
    <property type="match status" value="1"/>
</dbReference>
<sequence length="518" mass="56891">MGLIASPTYVLAVIVLAFGGIPKGYDEGGFSASVTLPAFKNDYGLTKSLWVNNATGLANRTANISSFGVLGAAFGALTAFFLNDKIGRLWSYRLAILIWASGILMQIFSSGIFAFMLFARIWGGLGAGGLTVIAPLFLSEIAPTKSRGMVVSMYMVVLLSFLSLGFFINYGVSKNMTQGRSQWQIVQAIPLIPVGAALLASFMIPESPRWLATKNRHEECMTAIARLRGLSRDDPTIIIEYERVELEANVLVEMTGASIIDTAKECFTIYTLRSRYLLVISMHLIAQWTGGNGITYYISDIFQYAGIRGSQTSLITSGAYGVVKLVVTMIFAWGLIDRIGRRRCFLAGLTLQGATHIYMAIYFGAMGAGNRHASDAAIASVFVYATGWSIGLCTIPYIYGAEIFPTKNRSFAYATTMSLHWFCQFAVVRVTPVMLAALDKWGAYLFWAIICAVGIVVLGLWAPETKGVPLECMSQLFEPPWYKCWRSKLDASRLYQVASDAKGFEKSTMERTEEIPRP</sequence>
<feature type="transmembrane region" description="Helical" evidence="8">
    <location>
        <begin position="318"/>
        <end position="336"/>
    </location>
</feature>
<dbReference type="PANTHER" id="PTHR48022">
    <property type="entry name" value="PLASTIDIC GLUCOSE TRANSPORTER 4"/>
    <property type="match status" value="1"/>
</dbReference>
<feature type="transmembrane region" description="Helical" evidence="8">
    <location>
        <begin position="150"/>
        <end position="172"/>
    </location>
</feature>
<dbReference type="GO" id="GO:0016020">
    <property type="term" value="C:membrane"/>
    <property type="evidence" value="ECO:0007669"/>
    <property type="project" value="UniProtKB-SubCell"/>
</dbReference>
<evidence type="ECO:0000256" key="7">
    <source>
        <dbReference type="RuleBase" id="RU003346"/>
    </source>
</evidence>
<name>A0A8K0W4D6_9PLEO</name>
<keyword evidence="12" id="KW-1185">Reference proteome</keyword>
<dbReference type="InterPro" id="IPR050360">
    <property type="entry name" value="MFS_Sugar_Transporters"/>
</dbReference>
<feature type="transmembrane region" description="Helical" evidence="8">
    <location>
        <begin position="441"/>
        <end position="461"/>
    </location>
</feature>
<feature type="transmembrane region" description="Helical" evidence="8">
    <location>
        <begin position="345"/>
        <end position="365"/>
    </location>
</feature>
<dbReference type="AlphaFoldDB" id="A0A8K0W4D6"/>
<evidence type="ECO:0000256" key="8">
    <source>
        <dbReference type="SAM" id="Phobius"/>
    </source>
</evidence>
<evidence type="ECO:0000256" key="4">
    <source>
        <dbReference type="ARBA" id="ARBA00022692"/>
    </source>
</evidence>
<evidence type="ECO:0000313" key="11">
    <source>
        <dbReference type="EMBL" id="KAH7094719.1"/>
    </source>
</evidence>
<evidence type="ECO:0000259" key="10">
    <source>
        <dbReference type="PROSITE" id="PS50850"/>
    </source>
</evidence>
<dbReference type="SUPFAM" id="SSF103473">
    <property type="entry name" value="MFS general substrate transporter"/>
    <property type="match status" value="1"/>
</dbReference>
<feature type="transmembrane region" description="Helical" evidence="8">
    <location>
        <begin position="121"/>
        <end position="138"/>
    </location>
</feature>
<evidence type="ECO:0000256" key="5">
    <source>
        <dbReference type="ARBA" id="ARBA00022989"/>
    </source>
</evidence>
<dbReference type="InterPro" id="IPR020846">
    <property type="entry name" value="MFS_dom"/>
</dbReference>
<proteinExistence type="inferred from homology"/>
<feature type="signal peptide" evidence="9">
    <location>
        <begin position="1"/>
        <end position="19"/>
    </location>
</feature>
<feature type="transmembrane region" description="Helical" evidence="8">
    <location>
        <begin position="94"/>
        <end position="115"/>
    </location>
</feature>
<keyword evidence="9" id="KW-0732">Signal</keyword>
<organism evidence="11 12">
    <name type="scientific">Paraphoma chrysanthemicola</name>
    <dbReference type="NCBI Taxonomy" id="798071"/>
    <lineage>
        <taxon>Eukaryota</taxon>
        <taxon>Fungi</taxon>
        <taxon>Dikarya</taxon>
        <taxon>Ascomycota</taxon>
        <taxon>Pezizomycotina</taxon>
        <taxon>Dothideomycetes</taxon>
        <taxon>Pleosporomycetidae</taxon>
        <taxon>Pleosporales</taxon>
        <taxon>Pleosporineae</taxon>
        <taxon>Phaeosphaeriaceae</taxon>
        <taxon>Paraphoma</taxon>
    </lineage>
</organism>
<comment type="caution">
    <text evidence="11">The sequence shown here is derived from an EMBL/GenBank/DDBJ whole genome shotgun (WGS) entry which is preliminary data.</text>
</comment>
<dbReference type="PROSITE" id="PS50850">
    <property type="entry name" value="MFS"/>
    <property type="match status" value="1"/>
</dbReference>
<feature type="transmembrane region" description="Helical" evidence="8">
    <location>
        <begin position="64"/>
        <end position="82"/>
    </location>
</feature>
<keyword evidence="4 8" id="KW-0812">Transmembrane</keyword>
<comment type="similarity">
    <text evidence="2 7">Belongs to the major facilitator superfamily. Sugar transporter (TC 2.A.1.1) family.</text>
</comment>
<protein>
    <submittedName>
        <fullName evidence="11">General substrate transporter</fullName>
    </submittedName>
</protein>
<evidence type="ECO:0000256" key="1">
    <source>
        <dbReference type="ARBA" id="ARBA00004141"/>
    </source>
</evidence>
<feature type="domain" description="Major facilitator superfamily (MFS) profile" evidence="10">
    <location>
        <begin position="12"/>
        <end position="466"/>
    </location>
</feature>
<dbReference type="PRINTS" id="PR00171">
    <property type="entry name" value="SUGRTRNSPORT"/>
</dbReference>
<feature type="transmembrane region" description="Helical" evidence="8">
    <location>
        <begin position="377"/>
        <end position="399"/>
    </location>
</feature>
<evidence type="ECO:0000256" key="3">
    <source>
        <dbReference type="ARBA" id="ARBA00022448"/>
    </source>
</evidence>
<dbReference type="Proteomes" id="UP000813461">
    <property type="component" value="Unassembled WGS sequence"/>
</dbReference>
<dbReference type="GO" id="GO:0005351">
    <property type="term" value="F:carbohydrate:proton symporter activity"/>
    <property type="evidence" value="ECO:0007669"/>
    <property type="project" value="TreeGrafter"/>
</dbReference>
<keyword evidence="6 8" id="KW-0472">Membrane</keyword>
<feature type="transmembrane region" description="Helical" evidence="8">
    <location>
        <begin position="184"/>
        <end position="204"/>
    </location>
</feature>
<dbReference type="EMBL" id="JAGMVJ010000001">
    <property type="protein sequence ID" value="KAH7094719.1"/>
    <property type="molecule type" value="Genomic_DNA"/>
</dbReference>
<evidence type="ECO:0000256" key="6">
    <source>
        <dbReference type="ARBA" id="ARBA00023136"/>
    </source>
</evidence>
<evidence type="ECO:0000256" key="2">
    <source>
        <dbReference type="ARBA" id="ARBA00010992"/>
    </source>
</evidence>
<feature type="transmembrane region" description="Helical" evidence="8">
    <location>
        <begin position="411"/>
        <end position="435"/>
    </location>
</feature>
<dbReference type="InterPro" id="IPR003663">
    <property type="entry name" value="Sugar/inositol_transpt"/>
</dbReference>
<accession>A0A8K0W4D6</accession>
<comment type="subcellular location">
    <subcellularLocation>
        <location evidence="1">Membrane</location>
        <topology evidence="1">Multi-pass membrane protein</topology>
    </subcellularLocation>
</comment>